<name>A0A2V2UWW7_TRYCR</name>
<dbReference type="Pfam" id="PF02225">
    <property type="entry name" value="PA"/>
    <property type="match status" value="1"/>
</dbReference>
<sequence>MYSMRFCLPLFLVTLLLFAGNVISVRVQRPAFLASRKFDAYKLSVGPPNWSGREHKGEVLLVRGAELCADGAGSNKWKGAIVLALGHECDTVVQALTAQRGGAVGLLVSKSGGYAGSEGEVRIPVEVLKKEDYDAFAMTINQGISIHASIGNSLNVQRFAD</sequence>
<keyword evidence="1" id="KW-0732">Signal</keyword>
<reference evidence="3 4" key="1">
    <citation type="journal article" date="2018" name="Microb. Genom.">
        <title>Expanding an expanded genome: long-read sequencing of Trypanosoma cruzi.</title>
        <authorList>
            <person name="Berna L."/>
            <person name="Rodriguez M."/>
            <person name="Chiribao M.L."/>
            <person name="Parodi-Talice A."/>
            <person name="Pita S."/>
            <person name="Rijo G."/>
            <person name="Alvarez-Valin F."/>
            <person name="Robello C."/>
        </authorList>
    </citation>
    <scope>NUCLEOTIDE SEQUENCE [LARGE SCALE GENOMIC DNA]</scope>
    <source>
        <strain evidence="3 4">Dm28c</strain>
    </source>
</reference>
<comment type="caution">
    <text evidence="3">The sequence shown here is derived from an EMBL/GenBank/DDBJ whole genome shotgun (WGS) entry which is preliminary data.</text>
</comment>
<protein>
    <submittedName>
        <fullName evidence="3">Putative PA domain containing protein</fullName>
    </submittedName>
</protein>
<accession>A0A2V2UWW7</accession>
<gene>
    <name evidence="3" type="ORF">C4B63_70g78</name>
</gene>
<evidence type="ECO:0000256" key="1">
    <source>
        <dbReference type="SAM" id="SignalP"/>
    </source>
</evidence>
<evidence type="ECO:0000259" key="2">
    <source>
        <dbReference type="Pfam" id="PF02225"/>
    </source>
</evidence>
<dbReference type="VEuPathDB" id="TriTrypDB:TcCL_NonESM13808"/>
<organism evidence="3 4">
    <name type="scientific">Trypanosoma cruzi</name>
    <dbReference type="NCBI Taxonomy" id="5693"/>
    <lineage>
        <taxon>Eukaryota</taxon>
        <taxon>Discoba</taxon>
        <taxon>Euglenozoa</taxon>
        <taxon>Kinetoplastea</taxon>
        <taxon>Metakinetoplastina</taxon>
        <taxon>Trypanosomatida</taxon>
        <taxon>Trypanosomatidae</taxon>
        <taxon>Trypanosoma</taxon>
        <taxon>Schizotrypanum</taxon>
    </lineage>
</organism>
<feature type="domain" description="PA" evidence="2">
    <location>
        <begin position="58"/>
        <end position="133"/>
    </location>
</feature>
<dbReference type="AlphaFoldDB" id="A0A2V2UWW7"/>
<dbReference type="VEuPathDB" id="TriTrypDB:BCY84_12947"/>
<dbReference type="InterPro" id="IPR003137">
    <property type="entry name" value="PA_domain"/>
</dbReference>
<dbReference type="Gene3D" id="3.50.30.30">
    <property type="match status" value="1"/>
</dbReference>
<dbReference type="VEuPathDB" id="TriTrypDB:TcYC6_0044250"/>
<dbReference type="VEuPathDB" id="TriTrypDB:TcG_03412"/>
<dbReference type="VEuPathDB" id="TriTrypDB:TcCLB.503613.50"/>
<feature type="signal peptide" evidence="1">
    <location>
        <begin position="1"/>
        <end position="24"/>
    </location>
</feature>
<dbReference type="VEuPathDB" id="TriTrypDB:C3747_44g25"/>
<dbReference type="Proteomes" id="UP000246121">
    <property type="component" value="Unassembled WGS sequence"/>
</dbReference>
<proteinExistence type="predicted"/>
<dbReference type="VEuPathDB" id="TriTrypDB:TcBrA4_0089510"/>
<evidence type="ECO:0000313" key="3">
    <source>
        <dbReference type="EMBL" id="PWU88629.1"/>
    </source>
</evidence>
<feature type="chain" id="PRO_5015927931" evidence="1">
    <location>
        <begin position="25"/>
        <end position="161"/>
    </location>
</feature>
<dbReference type="VEuPathDB" id="TriTrypDB:TcCLB.511165.50"/>
<dbReference type="VEuPathDB" id="TriTrypDB:TCDM_14413"/>
<dbReference type="EMBL" id="PRFA01000070">
    <property type="protein sequence ID" value="PWU88629.1"/>
    <property type="molecule type" value="Genomic_DNA"/>
</dbReference>
<dbReference type="VEuPathDB" id="TriTrypDB:C4B63_70g78"/>
<evidence type="ECO:0000313" key="4">
    <source>
        <dbReference type="Proteomes" id="UP000246121"/>
    </source>
</evidence>